<organism evidence="9 10">
    <name type="scientific">Congregibacter brevis</name>
    <dbReference type="NCBI Taxonomy" id="3081201"/>
    <lineage>
        <taxon>Bacteria</taxon>
        <taxon>Pseudomonadati</taxon>
        <taxon>Pseudomonadota</taxon>
        <taxon>Gammaproteobacteria</taxon>
        <taxon>Cellvibrionales</taxon>
        <taxon>Halieaceae</taxon>
        <taxon>Congregibacter</taxon>
    </lineage>
</organism>
<reference evidence="9 10" key="1">
    <citation type="submission" date="2023-10" db="EMBL/GenBank/DDBJ databases">
        <title>Two novel species belonging to the OM43/NOR5 clade.</title>
        <authorList>
            <person name="Park M."/>
        </authorList>
    </citation>
    <scope>NUCLEOTIDE SEQUENCE [LARGE SCALE GENOMIC DNA]</scope>
    <source>
        <strain evidence="9 10">IMCC45268</strain>
    </source>
</reference>
<comment type="subcellular location">
    <subcellularLocation>
        <location evidence="1">Cell membrane</location>
        <topology evidence="1">Peripheral membrane protein</topology>
        <orientation evidence="1">Cytoplasmic side</orientation>
    </subcellularLocation>
</comment>
<evidence type="ECO:0000313" key="9">
    <source>
        <dbReference type="EMBL" id="WOJ96627.1"/>
    </source>
</evidence>
<protein>
    <recommendedName>
        <fullName evidence="6">Flagellar biosynthesis protein FlhF</fullName>
    </recommendedName>
</protein>
<dbReference type="Gene3D" id="3.40.50.300">
    <property type="entry name" value="P-loop containing nucleotide triphosphate hydrolases"/>
    <property type="match status" value="1"/>
</dbReference>
<evidence type="ECO:0000256" key="7">
    <source>
        <dbReference type="SAM" id="MobiDB-lite"/>
    </source>
</evidence>
<dbReference type="PANTHER" id="PTHR43134:SF3">
    <property type="entry name" value="FLAGELLAR BIOSYNTHESIS PROTEIN FLHF"/>
    <property type="match status" value="1"/>
</dbReference>
<gene>
    <name evidence="9" type="primary">flhF</name>
    <name evidence="9" type="ORF">R0137_15450</name>
</gene>
<evidence type="ECO:0000313" key="10">
    <source>
        <dbReference type="Proteomes" id="UP001626549"/>
    </source>
</evidence>
<keyword evidence="9" id="KW-0969">Cilium</keyword>
<keyword evidence="9" id="KW-0966">Cell projection</keyword>
<dbReference type="InterPro" id="IPR020006">
    <property type="entry name" value="FlhF"/>
</dbReference>
<dbReference type="PANTHER" id="PTHR43134">
    <property type="entry name" value="SIGNAL RECOGNITION PARTICLE RECEPTOR SUBUNIT ALPHA"/>
    <property type="match status" value="1"/>
</dbReference>
<keyword evidence="3" id="KW-0547">Nucleotide-binding</keyword>
<accession>A0ABZ0IAR0</accession>
<dbReference type="InterPro" id="IPR000897">
    <property type="entry name" value="SRP54_GTPase_dom"/>
</dbReference>
<dbReference type="NCBIfam" id="TIGR03499">
    <property type="entry name" value="FlhF"/>
    <property type="match status" value="1"/>
</dbReference>
<feature type="region of interest" description="Disordered" evidence="7">
    <location>
        <begin position="54"/>
        <end position="76"/>
    </location>
</feature>
<evidence type="ECO:0000259" key="8">
    <source>
        <dbReference type="SMART" id="SM00962"/>
    </source>
</evidence>
<evidence type="ECO:0000256" key="6">
    <source>
        <dbReference type="NCBIfam" id="TIGR03499"/>
    </source>
</evidence>
<dbReference type="Pfam" id="PF00448">
    <property type="entry name" value="SRP54"/>
    <property type="match status" value="1"/>
</dbReference>
<comment type="similarity">
    <text evidence="2">Belongs to the GTP-binding SRP family.</text>
</comment>
<keyword evidence="4" id="KW-0342">GTP-binding</keyword>
<proteinExistence type="inferred from homology"/>
<name>A0ABZ0IAR0_9GAMM</name>
<feature type="domain" description="SRP54-type proteins GTP-binding" evidence="8">
    <location>
        <begin position="167"/>
        <end position="358"/>
    </location>
</feature>
<evidence type="ECO:0000256" key="3">
    <source>
        <dbReference type="ARBA" id="ARBA00022741"/>
    </source>
</evidence>
<dbReference type="RefSeq" id="WP_407327304.1">
    <property type="nucleotide sequence ID" value="NZ_CP136865.1"/>
</dbReference>
<keyword evidence="5" id="KW-0472">Membrane</keyword>
<dbReference type="InterPro" id="IPR027417">
    <property type="entry name" value="P-loop_NTPase"/>
</dbReference>
<evidence type="ECO:0000256" key="5">
    <source>
        <dbReference type="ARBA" id="ARBA00023136"/>
    </source>
</evidence>
<sequence>MRVERYVARDSRSAMAQVRAELGADALILANRRVAGQVEITAAIDVEHAVANAVPKRRSASEPERRPTPAASPTNEIQLKALENELERLRNILDKELGGRKWQETGKGPAQKSVLRQRLLRMGLSRTLAGELLDRLPRTERLDVAWRQIVTTLGDRLQISEAETIPGELTAVYGGTGVGKTSTIARLAGEDIQRIGSNRVGLVTLDSYRVGAQEQLASFADALGVPLFVADDRQSLSLALKKMQGRKIYIDTAGMSQHDARLRRQYELVRGFGKTVRHVLVLAASAQASQCRALAANFAPRALSGAIISKVDEAQSLGGVLDVVISARLPLLGFSDGQRIPEDLHYADGLELVRRAVQLADVDPAVPARQLRVAS</sequence>
<keyword evidence="10" id="KW-1185">Reference proteome</keyword>
<dbReference type="SUPFAM" id="SSF52540">
    <property type="entry name" value="P-loop containing nucleoside triphosphate hydrolases"/>
    <property type="match status" value="1"/>
</dbReference>
<dbReference type="Proteomes" id="UP001626549">
    <property type="component" value="Chromosome"/>
</dbReference>
<evidence type="ECO:0000256" key="1">
    <source>
        <dbReference type="ARBA" id="ARBA00004413"/>
    </source>
</evidence>
<dbReference type="SMART" id="SM00962">
    <property type="entry name" value="SRP54"/>
    <property type="match status" value="1"/>
</dbReference>
<dbReference type="EMBL" id="CP136865">
    <property type="protein sequence ID" value="WOJ96627.1"/>
    <property type="molecule type" value="Genomic_DNA"/>
</dbReference>
<keyword evidence="9" id="KW-0282">Flagellum</keyword>
<evidence type="ECO:0000256" key="2">
    <source>
        <dbReference type="ARBA" id="ARBA00008531"/>
    </source>
</evidence>
<evidence type="ECO:0000256" key="4">
    <source>
        <dbReference type="ARBA" id="ARBA00023134"/>
    </source>
</evidence>